<gene>
    <name evidence="2" type="ORF">CLAFUR5_06853</name>
</gene>
<evidence type="ECO:0000256" key="1">
    <source>
        <dbReference type="SAM" id="MobiDB-lite"/>
    </source>
</evidence>
<dbReference type="Proteomes" id="UP000756132">
    <property type="component" value="Chromosome 6"/>
</dbReference>
<dbReference type="GeneID" id="71986731"/>
<evidence type="ECO:0000313" key="3">
    <source>
        <dbReference type="Proteomes" id="UP000756132"/>
    </source>
</evidence>
<protein>
    <submittedName>
        <fullName evidence="2">Uncharacterized protein</fullName>
    </submittedName>
</protein>
<reference evidence="2" key="1">
    <citation type="submission" date="2021-12" db="EMBL/GenBank/DDBJ databases">
        <authorList>
            <person name="Zaccaron A."/>
            <person name="Stergiopoulos I."/>
        </authorList>
    </citation>
    <scope>NUCLEOTIDE SEQUENCE</scope>
    <source>
        <strain evidence="2">Race5_Kim</strain>
    </source>
</reference>
<organism evidence="2 3">
    <name type="scientific">Passalora fulva</name>
    <name type="common">Tomato leaf mold</name>
    <name type="synonym">Cladosporium fulvum</name>
    <dbReference type="NCBI Taxonomy" id="5499"/>
    <lineage>
        <taxon>Eukaryota</taxon>
        <taxon>Fungi</taxon>
        <taxon>Dikarya</taxon>
        <taxon>Ascomycota</taxon>
        <taxon>Pezizomycotina</taxon>
        <taxon>Dothideomycetes</taxon>
        <taxon>Dothideomycetidae</taxon>
        <taxon>Mycosphaerellales</taxon>
        <taxon>Mycosphaerellaceae</taxon>
        <taxon>Fulvia</taxon>
    </lineage>
</organism>
<dbReference type="AlphaFoldDB" id="A0A9Q8LJ41"/>
<dbReference type="KEGG" id="ffu:CLAFUR5_06853"/>
<dbReference type="RefSeq" id="XP_047762805.1">
    <property type="nucleotide sequence ID" value="XM_047906001.1"/>
</dbReference>
<reference evidence="2" key="2">
    <citation type="journal article" date="2022" name="Microb. Genom.">
        <title>A chromosome-scale genome assembly of the tomato pathogen Cladosporium fulvum reveals a compartmentalized genome architecture and the presence of a dispensable chromosome.</title>
        <authorList>
            <person name="Zaccaron A.Z."/>
            <person name="Chen L.H."/>
            <person name="Samaras A."/>
            <person name="Stergiopoulos I."/>
        </authorList>
    </citation>
    <scope>NUCLEOTIDE SEQUENCE</scope>
    <source>
        <strain evidence="2">Race5_Kim</strain>
    </source>
</reference>
<dbReference type="EMBL" id="CP090168">
    <property type="protein sequence ID" value="UJO18439.1"/>
    <property type="molecule type" value="Genomic_DNA"/>
</dbReference>
<feature type="region of interest" description="Disordered" evidence="1">
    <location>
        <begin position="52"/>
        <end position="71"/>
    </location>
</feature>
<accession>A0A9Q8LJ41</accession>
<feature type="region of interest" description="Disordered" evidence="1">
    <location>
        <begin position="215"/>
        <end position="244"/>
    </location>
</feature>
<evidence type="ECO:0000313" key="2">
    <source>
        <dbReference type="EMBL" id="UJO18439.1"/>
    </source>
</evidence>
<feature type="compositionally biased region" description="Acidic residues" evidence="1">
    <location>
        <begin position="57"/>
        <end position="71"/>
    </location>
</feature>
<proteinExistence type="predicted"/>
<keyword evidence="3" id="KW-1185">Reference proteome</keyword>
<sequence length="407" mass="41136">MHTIKLCLGVSPAPLLYNAPLLEVDVVTVVGLIASLDDSDAAEVKSVPVMEEPTSADVDDCPASNDEDEGMEDVVPSAGDIVPSLGNPGLLSAEVILPTAFGVVVIDEIDPVSVPIKAVTGSVVELSGDGGGMPLLGIFSGSMGAGDELSMIFELVDADETAGSRMSMVDDAEIEAEGTSICSVIDGLDEPPLLPGVLVLATIFVALEACELVGDSGRRSDGEDWPEDGVRTTLSPDGGVTGPPNGGQAVTVAPGNEDDAEVLGPIAVEIVANEVGVCVLASRGGSAAGAVAVRDDAVETGMLKPEDEDRSAGLVLIVAGIVADDAEVCVIGSGGWFTAVVVRVTWDVEVLVVVSSKLVPPLVVEGCETGRGGGISAVAVVVAEDIEGLSLKPQLLLLDVVRGGNTI</sequence>
<name>A0A9Q8LJ41_PASFU</name>